<proteinExistence type="predicted"/>
<dbReference type="AlphaFoldDB" id="A0A844GQ97"/>
<accession>A0A844GQ97</accession>
<dbReference type="Pfam" id="PF00300">
    <property type="entry name" value="His_Phos_1"/>
    <property type="match status" value="1"/>
</dbReference>
<evidence type="ECO:0000313" key="2">
    <source>
        <dbReference type="Proteomes" id="UP000437824"/>
    </source>
</evidence>
<dbReference type="Proteomes" id="UP000437824">
    <property type="component" value="Unassembled WGS sequence"/>
</dbReference>
<dbReference type="RefSeq" id="WP_118509652.1">
    <property type="nucleotide sequence ID" value="NZ_WMBC01000009.1"/>
</dbReference>
<protein>
    <submittedName>
        <fullName evidence="1">Histidine phosphatase family protein</fullName>
    </submittedName>
</protein>
<organism evidence="1 2">
    <name type="scientific">Blautia luti DSM 14534 = JCM 17040</name>
    <dbReference type="NCBI Taxonomy" id="649762"/>
    <lineage>
        <taxon>Bacteria</taxon>
        <taxon>Bacillati</taxon>
        <taxon>Bacillota</taxon>
        <taxon>Clostridia</taxon>
        <taxon>Lachnospirales</taxon>
        <taxon>Lachnospiraceae</taxon>
        <taxon>Blautia</taxon>
    </lineage>
</organism>
<dbReference type="InterPro" id="IPR013078">
    <property type="entry name" value="His_Pase_superF_clade-1"/>
</dbReference>
<dbReference type="InterPro" id="IPR029033">
    <property type="entry name" value="His_PPase_superfam"/>
</dbReference>
<comment type="caution">
    <text evidence="1">The sequence shown here is derived from an EMBL/GenBank/DDBJ whole genome shotgun (WGS) entry which is preliminary data.</text>
</comment>
<dbReference type="SUPFAM" id="SSF53254">
    <property type="entry name" value="Phosphoglycerate mutase-like"/>
    <property type="match status" value="1"/>
</dbReference>
<dbReference type="CDD" id="cd07067">
    <property type="entry name" value="HP_PGM_like"/>
    <property type="match status" value="1"/>
</dbReference>
<dbReference type="EMBL" id="WMBC01000009">
    <property type="protein sequence ID" value="MTD61905.1"/>
    <property type="molecule type" value="Genomic_DNA"/>
</dbReference>
<gene>
    <name evidence="1" type="ORF">GKZ57_11725</name>
</gene>
<sequence>MKLLIVRHGDPDYTIDSLTEKGWREARYLAQKLSKLEIKDFYVSPLGRAKDTASCTLKKMNRTATECDWLKEFDVFINRPDVTDRKIIPWDWLPQDWTMDERFYQYDHWFENERIQDSDVKEYYDHVTGKFDEVLAKHGYVREGHYYRVEKENEDTLVFFCHFGLECVLVSHLLSVSPMVLWHGACAAPSSVTTFHTEERRQGIASFRMSSFGDISHLYANDEPPAFAARFCETYSNDKQRHD</sequence>
<dbReference type="SMART" id="SM00855">
    <property type="entry name" value="PGAM"/>
    <property type="match status" value="1"/>
</dbReference>
<dbReference type="Gene3D" id="3.40.50.1240">
    <property type="entry name" value="Phosphoglycerate mutase-like"/>
    <property type="match status" value="1"/>
</dbReference>
<evidence type="ECO:0000313" key="1">
    <source>
        <dbReference type="EMBL" id="MTD61905.1"/>
    </source>
</evidence>
<name>A0A844GQ97_9FIRM</name>
<reference evidence="1 2" key="1">
    <citation type="submission" date="2019-11" db="EMBL/GenBank/DDBJ databases">
        <title>Draft genome sequence of Blautia luti DSM 14534T, isolated from human stool.</title>
        <authorList>
            <person name="Ortiz R."/>
            <person name="Melis-Arcos F."/>
            <person name="Covarrubias P."/>
            <person name="Cardenas J.P."/>
            <person name="Perez-Donoso J."/>
            <person name="Almonacid D."/>
        </authorList>
    </citation>
    <scope>NUCLEOTIDE SEQUENCE [LARGE SCALE GENOMIC DNA]</scope>
    <source>
        <strain evidence="1 2">DSM 14534</strain>
    </source>
</reference>